<evidence type="ECO:0000256" key="5">
    <source>
        <dbReference type="ARBA" id="ARBA00022821"/>
    </source>
</evidence>
<keyword evidence="5" id="KW-0611">Plant defense</keyword>
<organism evidence="8 9">
    <name type="scientific">Buddleja alternifolia</name>
    <dbReference type="NCBI Taxonomy" id="168488"/>
    <lineage>
        <taxon>Eukaryota</taxon>
        <taxon>Viridiplantae</taxon>
        <taxon>Streptophyta</taxon>
        <taxon>Embryophyta</taxon>
        <taxon>Tracheophyta</taxon>
        <taxon>Spermatophyta</taxon>
        <taxon>Magnoliopsida</taxon>
        <taxon>eudicotyledons</taxon>
        <taxon>Gunneridae</taxon>
        <taxon>Pentapetalae</taxon>
        <taxon>asterids</taxon>
        <taxon>lamiids</taxon>
        <taxon>Lamiales</taxon>
        <taxon>Scrophulariaceae</taxon>
        <taxon>Buddlejeae</taxon>
        <taxon>Buddleja</taxon>
    </lineage>
</organism>
<dbReference type="GO" id="GO:0098542">
    <property type="term" value="P:defense response to other organism"/>
    <property type="evidence" value="ECO:0007669"/>
    <property type="project" value="TreeGrafter"/>
</dbReference>
<protein>
    <recommendedName>
        <fullName evidence="7">Disease resistance protein winged helix domain-containing protein</fullName>
    </recommendedName>
</protein>
<evidence type="ECO:0000256" key="2">
    <source>
        <dbReference type="ARBA" id="ARBA00022614"/>
    </source>
</evidence>
<evidence type="ECO:0000313" key="9">
    <source>
        <dbReference type="Proteomes" id="UP000826271"/>
    </source>
</evidence>
<reference evidence="8" key="1">
    <citation type="submission" date="2019-10" db="EMBL/GenBank/DDBJ databases">
        <authorList>
            <person name="Zhang R."/>
            <person name="Pan Y."/>
            <person name="Wang J."/>
            <person name="Ma R."/>
            <person name="Yu S."/>
        </authorList>
    </citation>
    <scope>NUCLEOTIDE SEQUENCE</scope>
    <source>
        <strain evidence="8">LA-IB0</strain>
        <tissue evidence="8">Leaf</tissue>
    </source>
</reference>
<dbReference type="InterPro" id="IPR042197">
    <property type="entry name" value="Apaf_helical"/>
</dbReference>
<gene>
    <name evidence="8" type="ORF">BUALT_Bualt12G0041700</name>
</gene>
<dbReference type="EMBL" id="WHWC01000012">
    <property type="protein sequence ID" value="KAG8372199.1"/>
    <property type="molecule type" value="Genomic_DNA"/>
</dbReference>
<keyword evidence="4" id="KW-0547">Nucleotide-binding</keyword>
<dbReference type="Gene3D" id="1.10.10.10">
    <property type="entry name" value="Winged helix-like DNA-binding domain superfamily/Winged helix DNA-binding domain"/>
    <property type="match status" value="1"/>
</dbReference>
<evidence type="ECO:0000313" key="8">
    <source>
        <dbReference type="EMBL" id="KAG8372199.1"/>
    </source>
</evidence>
<evidence type="ECO:0000259" key="7">
    <source>
        <dbReference type="Pfam" id="PF23559"/>
    </source>
</evidence>
<keyword evidence="9" id="KW-1185">Reference proteome</keyword>
<keyword evidence="3" id="KW-0677">Repeat</keyword>
<dbReference type="InterPro" id="IPR036388">
    <property type="entry name" value="WH-like_DNA-bd_sf"/>
</dbReference>
<sequence length="350" mass="40341">MHALKCVDDEFYGDGNGVKFPSLEILEVCQMAELVDWKCSNGSIYMPCLTTLRIEDCPKLQSYGDHSEQHSCNGRGLDWTVLSPWSDNDCWNLIKQIAFFRKENKENLESLGQEIAKKCKSLPLAAKTLGRVLHCKSSEDEWHSILKSELWDLPQDRNSVYPSLMLSYLYLPPHLKKCFAYCSIFPQNHEFELEELVLLWMEEGFIQPGGERRMEDIGDDYFNDLHSRCCFTQGKNSSNKIIYKMHDLIHDLARLVSTDTCFQMKTNHYPLFGNACHLDLPHNNLQPLELKASYKNERLRTFLVMCKNGVSGGLINQELFFNLKFARVLDLSNIGLGEVPDSINHLIYLQ</sequence>
<proteinExistence type="inferred from homology"/>
<comment type="caution">
    <text evidence="8">The sequence shown here is derived from an EMBL/GenBank/DDBJ whole genome shotgun (WGS) entry which is preliminary data.</text>
</comment>
<dbReference type="PANTHER" id="PTHR23155:SF1205">
    <property type="entry name" value="DISEASE RESISTANCE PROTEIN RPM1"/>
    <property type="match status" value="1"/>
</dbReference>
<dbReference type="Gene3D" id="1.10.8.430">
    <property type="entry name" value="Helical domain of apoptotic protease-activating factors"/>
    <property type="match status" value="1"/>
</dbReference>
<comment type="similarity">
    <text evidence="1">Belongs to the disease resistance NB-LRR family.</text>
</comment>
<keyword evidence="2" id="KW-0433">Leucine-rich repeat</keyword>
<evidence type="ECO:0000256" key="4">
    <source>
        <dbReference type="ARBA" id="ARBA00022741"/>
    </source>
</evidence>
<feature type="domain" description="Disease resistance protein winged helix" evidence="7">
    <location>
        <begin position="184"/>
        <end position="253"/>
    </location>
</feature>
<dbReference type="InterPro" id="IPR058922">
    <property type="entry name" value="WHD_DRP"/>
</dbReference>
<evidence type="ECO:0000256" key="3">
    <source>
        <dbReference type="ARBA" id="ARBA00022737"/>
    </source>
</evidence>
<evidence type="ECO:0000256" key="6">
    <source>
        <dbReference type="ARBA" id="ARBA00022840"/>
    </source>
</evidence>
<name>A0AAV6WWL1_9LAMI</name>
<dbReference type="AlphaFoldDB" id="A0AAV6WWL1"/>
<dbReference type="InterPro" id="IPR027417">
    <property type="entry name" value="P-loop_NTPase"/>
</dbReference>
<dbReference type="Proteomes" id="UP000826271">
    <property type="component" value="Unassembled WGS sequence"/>
</dbReference>
<dbReference type="Pfam" id="PF23559">
    <property type="entry name" value="WHD_DRP"/>
    <property type="match status" value="1"/>
</dbReference>
<dbReference type="SUPFAM" id="SSF52540">
    <property type="entry name" value="P-loop containing nucleoside triphosphate hydrolases"/>
    <property type="match status" value="1"/>
</dbReference>
<keyword evidence="6" id="KW-0067">ATP-binding</keyword>
<dbReference type="PANTHER" id="PTHR23155">
    <property type="entry name" value="DISEASE RESISTANCE PROTEIN RP"/>
    <property type="match status" value="1"/>
</dbReference>
<dbReference type="GO" id="GO:0005524">
    <property type="term" value="F:ATP binding"/>
    <property type="evidence" value="ECO:0007669"/>
    <property type="project" value="UniProtKB-KW"/>
</dbReference>
<dbReference type="InterPro" id="IPR044974">
    <property type="entry name" value="Disease_R_plants"/>
</dbReference>
<dbReference type="FunFam" id="1.10.10.10:FF:000322">
    <property type="entry name" value="Probable disease resistance protein At1g63360"/>
    <property type="match status" value="1"/>
</dbReference>
<dbReference type="GO" id="GO:0043531">
    <property type="term" value="F:ADP binding"/>
    <property type="evidence" value="ECO:0007669"/>
    <property type="project" value="InterPro"/>
</dbReference>
<accession>A0AAV6WWL1</accession>
<evidence type="ECO:0000256" key="1">
    <source>
        <dbReference type="ARBA" id="ARBA00008894"/>
    </source>
</evidence>
<dbReference type="SUPFAM" id="SSF52058">
    <property type="entry name" value="L domain-like"/>
    <property type="match status" value="1"/>
</dbReference>